<comment type="function">
    <text evidence="7">Involved in the biosynthesis of lipid A, a phosphorylated glycolipid that anchors the lipopolysaccharide to the outer membrane of the cell.</text>
</comment>
<keyword evidence="2 7" id="KW-0441">Lipid A biosynthesis</keyword>
<dbReference type="EMBL" id="AZRA01000009">
    <property type="protein sequence ID" value="KDB53982.1"/>
    <property type="molecule type" value="Genomic_DNA"/>
</dbReference>
<dbReference type="PANTHER" id="PTHR43480">
    <property type="entry name" value="ACYL-[ACYL-CARRIER-PROTEIN]--UDP-N-ACETYLGLUCOSAMINE O-ACYLTRANSFERASE"/>
    <property type="match status" value="1"/>
</dbReference>
<evidence type="ECO:0000313" key="10">
    <source>
        <dbReference type="Proteomes" id="UP000026714"/>
    </source>
</evidence>
<dbReference type="GO" id="GO:0008780">
    <property type="term" value="F:acyl-[acyl-carrier-protein]-UDP-N-acetylglucosamine O-acyltransferase activity"/>
    <property type="evidence" value="ECO:0007669"/>
    <property type="project" value="UniProtKB-UniRule"/>
</dbReference>
<evidence type="ECO:0000256" key="6">
    <source>
        <dbReference type="ARBA" id="ARBA00023315"/>
    </source>
</evidence>
<organism evidence="9 10">
    <name type="scientific">Sphaerotilus natans subsp. natans DSM 6575</name>
    <dbReference type="NCBI Taxonomy" id="1286631"/>
    <lineage>
        <taxon>Bacteria</taxon>
        <taxon>Pseudomonadati</taxon>
        <taxon>Pseudomonadota</taxon>
        <taxon>Betaproteobacteria</taxon>
        <taxon>Burkholderiales</taxon>
        <taxon>Sphaerotilaceae</taxon>
        <taxon>Sphaerotilus</taxon>
    </lineage>
</organism>
<dbReference type="InterPro" id="IPR037157">
    <property type="entry name" value="Acetyltransf_C_sf"/>
</dbReference>
<dbReference type="Gene3D" id="1.20.1180.10">
    <property type="entry name" value="Udp N-acetylglucosamine O-acyltransferase, C-terminal domain"/>
    <property type="match status" value="1"/>
</dbReference>
<comment type="subunit">
    <text evidence="7">Homotrimer.</text>
</comment>
<evidence type="ECO:0000256" key="5">
    <source>
        <dbReference type="ARBA" id="ARBA00023098"/>
    </source>
</evidence>
<evidence type="ECO:0000313" key="9">
    <source>
        <dbReference type="EMBL" id="KDB53982.1"/>
    </source>
</evidence>
<evidence type="ECO:0000259" key="8">
    <source>
        <dbReference type="Pfam" id="PF13720"/>
    </source>
</evidence>
<dbReference type="InterPro" id="IPR011004">
    <property type="entry name" value="Trimer_LpxA-like_sf"/>
</dbReference>
<keyword evidence="7" id="KW-0963">Cytoplasm</keyword>
<protein>
    <recommendedName>
        <fullName evidence="7">Acyl-[acyl-carrier-protein]--UDP-N-acetylglucosamine O-acyltransferase</fullName>
        <shortName evidence="7">UDP-N-acetylglucosamine acyltransferase</shortName>
        <ecNumber evidence="7">2.3.1.129</ecNumber>
    </recommendedName>
</protein>
<reference evidence="9 10" key="1">
    <citation type="journal article" date="2014" name="FEMS Microbiol. Ecol.">
        <title>Sphaerotilus natans encrusted with nanoball-shaped Fe(III) oxide minerals formed by nitrate-reducing mixotrophic Fe(II) oxidation.</title>
        <authorList>
            <person name="Park S."/>
            <person name="Kim D.H."/>
            <person name="Lee J.H."/>
            <person name="Hur H.G."/>
        </authorList>
    </citation>
    <scope>NUCLEOTIDE SEQUENCE [LARGE SCALE GENOMIC DNA]</scope>
    <source>
        <strain evidence="9 10">DSM 6575</strain>
    </source>
</reference>
<evidence type="ECO:0000256" key="4">
    <source>
        <dbReference type="ARBA" id="ARBA00022737"/>
    </source>
</evidence>
<keyword evidence="5 7" id="KW-0443">Lipid metabolism</keyword>
<dbReference type="NCBIfam" id="TIGR01852">
    <property type="entry name" value="lipid_A_lpxA"/>
    <property type="match status" value="1"/>
</dbReference>
<keyword evidence="10" id="KW-1185">Reference proteome</keyword>
<dbReference type="AlphaFoldDB" id="A0A059KR81"/>
<keyword evidence="3 7" id="KW-0808">Transferase</keyword>
<dbReference type="PATRIC" id="fig|1286631.3.peg.439"/>
<comment type="caution">
    <text evidence="9">The sequence shown here is derived from an EMBL/GenBank/DDBJ whole genome shotgun (WGS) entry which is preliminary data.</text>
</comment>
<dbReference type="NCBIfam" id="NF003657">
    <property type="entry name" value="PRK05289.1"/>
    <property type="match status" value="1"/>
</dbReference>
<dbReference type="SUPFAM" id="SSF51161">
    <property type="entry name" value="Trimeric LpxA-like enzymes"/>
    <property type="match status" value="1"/>
</dbReference>
<gene>
    <name evidence="7" type="primary">lpxA</name>
    <name evidence="9" type="ORF">X805_04440</name>
</gene>
<comment type="similarity">
    <text evidence="7">Belongs to the transferase hexapeptide repeat family. LpxA subfamily.</text>
</comment>
<dbReference type="EC" id="2.3.1.129" evidence="7"/>
<dbReference type="PIRSF" id="PIRSF000456">
    <property type="entry name" value="UDP-GlcNAc_acltr"/>
    <property type="match status" value="1"/>
</dbReference>
<comment type="catalytic activity">
    <reaction evidence="7">
        <text>a (3R)-hydroxyacyl-[ACP] + UDP-N-acetyl-alpha-D-glucosamine = a UDP-3-O-[(3R)-3-hydroxyacyl]-N-acetyl-alpha-D-glucosamine + holo-[ACP]</text>
        <dbReference type="Rhea" id="RHEA:67812"/>
        <dbReference type="Rhea" id="RHEA-COMP:9685"/>
        <dbReference type="Rhea" id="RHEA-COMP:9945"/>
        <dbReference type="ChEBI" id="CHEBI:57705"/>
        <dbReference type="ChEBI" id="CHEBI:64479"/>
        <dbReference type="ChEBI" id="CHEBI:78827"/>
        <dbReference type="ChEBI" id="CHEBI:173225"/>
        <dbReference type="EC" id="2.3.1.129"/>
    </reaction>
</comment>
<proteinExistence type="inferred from homology"/>
<dbReference type="InterPro" id="IPR001451">
    <property type="entry name" value="Hexapep"/>
</dbReference>
<dbReference type="UniPathway" id="UPA00359">
    <property type="reaction ID" value="UER00477"/>
</dbReference>
<dbReference type="Proteomes" id="UP000026714">
    <property type="component" value="Unassembled WGS sequence"/>
</dbReference>
<keyword evidence="6 7" id="KW-0012">Acyltransferase</keyword>
<comment type="pathway">
    <text evidence="7">Glycolipid biosynthesis; lipid IV(A) biosynthesis; lipid IV(A) from (3R)-3-hydroxytetradecanoyl-[acyl-carrier-protein] and UDP-N-acetyl-alpha-D-glucosamine: step 1/6.</text>
</comment>
<dbReference type="InterPro" id="IPR029098">
    <property type="entry name" value="Acetyltransf_C"/>
</dbReference>
<dbReference type="InterPro" id="IPR010137">
    <property type="entry name" value="Lipid_A_LpxA"/>
</dbReference>
<dbReference type="STRING" id="34103.SAMN05421778_12720"/>
<sequence length="277" mass="30029">MHDAPRRLKSATVSFMTQIHPTAVVDPAARLHESVVVGPYSIIGAQVEIGAGTRIGPHCVIEGHTTIGRDNRIWQFCSLGSDPQDKKYAGEPTRLEIGDGNTLREFCTVSTGTVQDEGVTRIGDDNWIMAYVHVAHDCRIGSHTIMANVTTLAGHVRVGDWAILGGLTGVHQFSRVGAHAMAGFASRIAQDVPPFVMVAGNPCEAHGFNQEGLKRRGFGPERILAIKQMYRALYRKGLTLEAARAEIEALRAEHPEAEADITMMLDFLASAGRGIVR</sequence>
<dbReference type="Gene3D" id="2.160.10.10">
    <property type="entry name" value="Hexapeptide repeat proteins"/>
    <property type="match status" value="1"/>
</dbReference>
<dbReference type="eggNOG" id="COG1043">
    <property type="taxonomic scope" value="Bacteria"/>
</dbReference>
<dbReference type="HAMAP" id="MF_00387">
    <property type="entry name" value="LpxA"/>
    <property type="match status" value="1"/>
</dbReference>
<dbReference type="GO" id="GO:0005737">
    <property type="term" value="C:cytoplasm"/>
    <property type="evidence" value="ECO:0007669"/>
    <property type="project" value="UniProtKB-SubCell"/>
</dbReference>
<dbReference type="Pfam" id="PF00132">
    <property type="entry name" value="Hexapep"/>
    <property type="match status" value="2"/>
</dbReference>
<evidence type="ECO:0000256" key="2">
    <source>
        <dbReference type="ARBA" id="ARBA00022556"/>
    </source>
</evidence>
<keyword evidence="4 7" id="KW-0677">Repeat</keyword>
<dbReference type="Pfam" id="PF13720">
    <property type="entry name" value="Acetyltransf_11"/>
    <property type="match status" value="1"/>
</dbReference>
<dbReference type="PANTHER" id="PTHR43480:SF1">
    <property type="entry name" value="ACYL-[ACYL-CARRIER-PROTEIN]--UDP-N-ACETYLGLUCOSAMINE O-ACYLTRANSFERASE, MITOCHONDRIAL-RELATED"/>
    <property type="match status" value="1"/>
</dbReference>
<name>A0A059KR81_9BURK</name>
<accession>A0A059KR81</accession>
<comment type="subcellular location">
    <subcellularLocation>
        <location evidence="7">Cytoplasm</location>
    </subcellularLocation>
</comment>
<keyword evidence="1 7" id="KW-0444">Lipid biosynthesis</keyword>
<dbReference type="GO" id="GO:0016020">
    <property type="term" value="C:membrane"/>
    <property type="evidence" value="ECO:0007669"/>
    <property type="project" value="GOC"/>
</dbReference>
<dbReference type="CDD" id="cd03351">
    <property type="entry name" value="LbH_UDP-GlcNAc_AT"/>
    <property type="match status" value="1"/>
</dbReference>
<feature type="domain" description="UDP N-acetylglucosamine O-acyltransferase C-terminal" evidence="8">
    <location>
        <begin position="191"/>
        <end position="276"/>
    </location>
</feature>
<evidence type="ECO:0000256" key="3">
    <source>
        <dbReference type="ARBA" id="ARBA00022679"/>
    </source>
</evidence>
<dbReference type="GO" id="GO:0009245">
    <property type="term" value="P:lipid A biosynthetic process"/>
    <property type="evidence" value="ECO:0007669"/>
    <property type="project" value="UniProtKB-UniRule"/>
</dbReference>
<evidence type="ECO:0000256" key="7">
    <source>
        <dbReference type="HAMAP-Rule" id="MF_00387"/>
    </source>
</evidence>
<evidence type="ECO:0000256" key="1">
    <source>
        <dbReference type="ARBA" id="ARBA00022516"/>
    </source>
</evidence>